<evidence type="ECO:0000313" key="3">
    <source>
        <dbReference type="Proteomes" id="UP000015106"/>
    </source>
</evidence>
<feature type="domain" description="DUF4216" evidence="1">
    <location>
        <begin position="123"/>
        <end position="196"/>
    </location>
</feature>
<dbReference type="Gramene" id="TuG1812G0100002544.01.T01">
    <property type="protein sequence ID" value="TuG1812G0100002544.01.T01"/>
    <property type="gene ID" value="TuG1812G0100002544.01"/>
</dbReference>
<evidence type="ECO:0000313" key="2">
    <source>
        <dbReference type="EnsemblPlants" id="TuG1812G0100002544.01.T01"/>
    </source>
</evidence>
<dbReference type="Proteomes" id="UP000015106">
    <property type="component" value="Chromosome 1"/>
</dbReference>
<reference evidence="3" key="1">
    <citation type="journal article" date="2013" name="Nature">
        <title>Draft genome of the wheat A-genome progenitor Triticum urartu.</title>
        <authorList>
            <person name="Ling H.Q."/>
            <person name="Zhao S."/>
            <person name="Liu D."/>
            <person name="Wang J."/>
            <person name="Sun H."/>
            <person name="Zhang C."/>
            <person name="Fan H."/>
            <person name="Li D."/>
            <person name="Dong L."/>
            <person name="Tao Y."/>
            <person name="Gao C."/>
            <person name="Wu H."/>
            <person name="Li Y."/>
            <person name="Cui Y."/>
            <person name="Guo X."/>
            <person name="Zheng S."/>
            <person name="Wang B."/>
            <person name="Yu K."/>
            <person name="Liang Q."/>
            <person name="Yang W."/>
            <person name="Lou X."/>
            <person name="Chen J."/>
            <person name="Feng M."/>
            <person name="Jian J."/>
            <person name="Zhang X."/>
            <person name="Luo G."/>
            <person name="Jiang Y."/>
            <person name="Liu J."/>
            <person name="Wang Z."/>
            <person name="Sha Y."/>
            <person name="Zhang B."/>
            <person name="Wu H."/>
            <person name="Tang D."/>
            <person name="Shen Q."/>
            <person name="Xue P."/>
            <person name="Zou S."/>
            <person name="Wang X."/>
            <person name="Liu X."/>
            <person name="Wang F."/>
            <person name="Yang Y."/>
            <person name="An X."/>
            <person name="Dong Z."/>
            <person name="Zhang K."/>
            <person name="Zhang X."/>
            <person name="Luo M.C."/>
            <person name="Dvorak J."/>
            <person name="Tong Y."/>
            <person name="Wang J."/>
            <person name="Yang H."/>
            <person name="Li Z."/>
            <person name="Wang D."/>
            <person name="Zhang A."/>
            <person name="Wang J."/>
        </authorList>
    </citation>
    <scope>NUCLEOTIDE SEQUENCE</scope>
    <source>
        <strain evidence="3">cv. G1812</strain>
    </source>
</reference>
<reference evidence="2" key="2">
    <citation type="submission" date="2018-03" db="EMBL/GenBank/DDBJ databases">
        <title>The Triticum urartu genome reveals the dynamic nature of wheat genome evolution.</title>
        <authorList>
            <person name="Ling H."/>
            <person name="Ma B."/>
            <person name="Shi X."/>
            <person name="Liu H."/>
            <person name="Dong L."/>
            <person name="Sun H."/>
            <person name="Cao Y."/>
            <person name="Gao Q."/>
            <person name="Zheng S."/>
            <person name="Li Y."/>
            <person name="Yu Y."/>
            <person name="Du H."/>
            <person name="Qi M."/>
            <person name="Li Y."/>
            <person name="Yu H."/>
            <person name="Cui Y."/>
            <person name="Wang N."/>
            <person name="Chen C."/>
            <person name="Wu H."/>
            <person name="Zhao Y."/>
            <person name="Zhang J."/>
            <person name="Li Y."/>
            <person name="Zhou W."/>
            <person name="Zhang B."/>
            <person name="Hu W."/>
            <person name="Eijk M."/>
            <person name="Tang J."/>
            <person name="Witsenboer H."/>
            <person name="Zhao S."/>
            <person name="Li Z."/>
            <person name="Zhang A."/>
            <person name="Wang D."/>
            <person name="Liang C."/>
        </authorList>
    </citation>
    <scope>NUCLEOTIDE SEQUENCE [LARGE SCALE GENOMIC DNA]</scope>
    <source>
        <strain evidence="2">cv. G1812</strain>
    </source>
</reference>
<sequence>MRHFIITNCEETAPWIDEHLEELTSKNSPNPKRQHKEEFVGWFERRITELHNDGKVSNLIYTLAKGPDHLARVYNRTVLNGYFFRNSYIEQDLSTQNSGIIVKGDATTGNIDYYGVIKKIIFLEFPPDKEVVLFQCDWFDVPPAKITESKGYKKDKYGIINLDTTLHRFQGDPYILGLQAKQVFYVRDVKNPDWEAIIKMNPRSLFAPSILNGVGLDEAVEADEGGEVDIPDDVVNAEITVPKITVPEEITSWCRNDDEGSSVDVSVIKI</sequence>
<dbReference type="PANTHER" id="PTHR48258">
    <property type="entry name" value="DUF4218 DOMAIN-CONTAINING PROTEIN-RELATED"/>
    <property type="match status" value="1"/>
</dbReference>
<keyword evidence="3" id="KW-1185">Reference proteome</keyword>
<accession>A0A8R7K218</accession>
<proteinExistence type="predicted"/>
<dbReference type="PANTHER" id="PTHR48258:SF7">
    <property type="entry name" value="DUF4216 DOMAIN-CONTAINING PROTEIN"/>
    <property type="match status" value="1"/>
</dbReference>
<name>A0A8R7K218_TRIUA</name>
<dbReference type="Pfam" id="PF13952">
    <property type="entry name" value="DUF4216"/>
    <property type="match status" value="1"/>
</dbReference>
<organism evidence="2 3">
    <name type="scientific">Triticum urartu</name>
    <name type="common">Red wild einkorn</name>
    <name type="synonym">Crithodium urartu</name>
    <dbReference type="NCBI Taxonomy" id="4572"/>
    <lineage>
        <taxon>Eukaryota</taxon>
        <taxon>Viridiplantae</taxon>
        <taxon>Streptophyta</taxon>
        <taxon>Embryophyta</taxon>
        <taxon>Tracheophyta</taxon>
        <taxon>Spermatophyta</taxon>
        <taxon>Magnoliopsida</taxon>
        <taxon>Liliopsida</taxon>
        <taxon>Poales</taxon>
        <taxon>Poaceae</taxon>
        <taxon>BOP clade</taxon>
        <taxon>Pooideae</taxon>
        <taxon>Triticodae</taxon>
        <taxon>Triticeae</taxon>
        <taxon>Triticinae</taxon>
        <taxon>Triticum</taxon>
    </lineage>
</organism>
<reference evidence="2" key="3">
    <citation type="submission" date="2022-06" db="UniProtKB">
        <authorList>
            <consortium name="EnsemblPlants"/>
        </authorList>
    </citation>
    <scope>IDENTIFICATION</scope>
</reference>
<dbReference type="EnsemblPlants" id="TuG1812G0100002544.01.T01">
    <property type="protein sequence ID" value="TuG1812G0100002544.01.T01"/>
    <property type="gene ID" value="TuG1812G0100002544.01"/>
</dbReference>
<evidence type="ECO:0000259" key="1">
    <source>
        <dbReference type="Pfam" id="PF13952"/>
    </source>
</evidence>
<dbReference type="InterPro" id="IPR025312">
    <property type="entry name" value="DUF4216"/>
</dbReference>
<protein>
    <recommendedName>
        <fullName evidence="1">DUF4216 domain-containing protein</fullName>
    </recommendedName>
</protein>
<dbReference type="AlphaFoldDB" id="A0A8R7K218"/>